<dbReference type="GO" id="GO:0016747">
    <property type="term" value="F:acyltransferase activity, transferring groups other than amino-acyl groups"/>
    <property type="evidence" value="ECO:0007669"/>
    <property type="project" value="InterPro"/>
</dbReference>
<dbReference type="Pfam" id="PF00583">
    <property type="entry name" value="Acetyltransf_1"/>
    <property type="match status" value="1"/>
</dbReference>
<dbReference type="CDD" id="cd04301">
    <property type="entry name" value="NAT_SF"/>
    <property type="match status" value="1"/>
</dbReference>
<sequence length="153" mass="16469">MQPQRLTPTDNPAPVLALIRAAFAGMEGRVDPPSSARDLTEDSVRAQAAQGEVWRIGKDPVLACVFLTVRPGALYLGKLATAEAARGQGLARRLVDHAATRARALDLPLLELQVRVELVENHAAFAAMGFVQTGATAHPGYDRPTSFTFQRKV</sequence>
<dbReference type="PANTHER" id="PTHR43877">
    <property type="entry name" value="AMINOALKYLPHOSPHONATE N-ACETYLTRANSFERASE-RELATED-RELATED"/>
    <property type="match status" value="1"/>
</dbReference>
<dbReference type="PROSITE" id="PS51186">
    <property type="entry name" value="GNAT"/>
    <property type="match status" value="1"/>
</dbReference>
<organism evidence="4 5">
    <name type="scientific">Gemmobacter lanyuensis</name>
    <dbReference type="NCBI Taxonomy" id="1054497"/>
    <lineage>
        <taxon>Bacteria</taxon>
        <taxon>Pseudomonadati</taxon>
        <taxon>Pseudomonadota</taxon>
        <taxon>Alphaproteobacteria</taxon>
        <taxon>Rhodobacterales</taxon>
        <taxon>Paracoccaceae</taxon>
        <taxon>Gemmobacter</taxon>
    </lineage>
</organism>
<dbReference type="EMBL" id="BMYQ01000006">
    <property type="protein sequence ID" value="GGW33867.1"/>
    <property type="molecule type" value="Genomic_DNA"/>
</dbReference>
<accession>A0A918MK47</accession>
<keyword evidence="1" id="KW-0808">Transferase</keyword>
<dbReference type="PANTHER" id="PTHR43877:SF2">
    <property type="entry name" value="AMINOALKYLPHOSPHONATE N-ACETYLTRANSFERASE-RELATED"/>
    <property type="match status" value="1"/>
</dbReference>
<dbReference type="InterPro" id="IPR050832">
    <property type="entry name" value="Bact_Acetyltransf"/>
</dbReference>
<keyword evidence="2" id="KW-0012">Acyltransferase</keyword>
<reference evidence="4" key="1">
    <citation type="journal article" date="2014" name="Int. J. Syst. Evol. Microbiol.">
        <title>Complete genome sequence of Corynebacterium casei LMG S-19264T (=DSM 44701T), isolated from a smear-ripened cheese.</title>
        <authorList>
            <consortium name="US DOE Joint Genome Institute (JGI-PGF)"/>
            <person name="Walter F."/>
            <person name="Albersmeier A."/>
            <person name="Kalinowski J."/>
            <person name="Ruckert C."/>
        </authorList>
    </citation>
    <scope>NUCLEOTIDE SEQUENCE</scope>
    <source>
        <strain evidence="4">KCTC 23714</strain>
    </source>
</reference>
<evidence type="ECO:0000259" key="3">
    <source>
        <dbReference type="PROSITE" id="PS51186"/>
    </source>
</evidence>
<gene>
    <name evidence="4" type="ORF">GCM10011452_23050</name>
</gene>
<reference evidence="4" key="2">
    <citation type="submission" date="2020-09" db="EMBL/GenBank/DDBJ databases">
        <authorList>
            <person name="Sun Q."/>
            <person name="Kim S."/>
        </authorList>
    </citation>
    <scope>NUCLEOTIDE SEQUENCE</scope>
    <source>
        <strain evidence="4">KCTC 23714</strain>
    </source>
</reference>
<dbReference type="Gene3D" id="3.40.630.30">
    <property type="match status" value="1"/>
</dbReference>
<comment type="caution">
    <text evidence="4">The sequence shown here is derived from an EMBL/GenBank/DDBJ whole genome shotgun (WGS) entry which is preliminary data.</text>
</comment>
<dbReference type="SUPFAM" id="SSF55729">
    <property type="entry name" value="Acyl-CoA N-acyltransferases (Nat)"/>
    <property type="match status" value="1"/>
</dbReference>
<dbReference type="RefSeq" id="WP_189634010.1">
    <property type="nucleotide sequence ID" value="NZ_BMYQ01000006.1"/>
</dbReference>
<dbReference type="InterPro" id="IPR016181">
    <property type="entry name" value="Acyl_CoA_acyltransferase"/>
</dbReference>
<evidence type="ECO:0000313" key="4">
    <source>
        <dbReference type="EMBL" id="GGW33867.1"/>
    </source>
</evidence>
<proteinExistence type="predicted"/>
<dbReference type="InterPro" id="IPR000182">
    <property type="entry name" value="GNAT_dom"/>
</dbReference>
<evidence type="ECO:0000313" key="5">
    <source>
        <dbReference type="Proteomes" id="UP000628984"/>
    </source>
</evidence>
<keyword evidence="5" id="KW-1185">Reference proteome</keyword>
<name>A0A918MK47_9RHOB</name>
<evidence type="ECO:0000256" key="1">
    <source>
        <dbReference type="ARBA" id="ARBA00022679"/>
    </source>
</evidence>
<feature type="domain" description="N-acetyltransferase" evidence="3">
    <location>
        <begin position="1"/>
        <end position="153"/>
    </location>
</feature>
<dbReference type="AlphaFoldDB" id="A0A918MK47"/>
<evidence type="ECO:0000256" key="2">
    <source>
        <dbReference type="ARBA" id="ARBA00023315"/>
    </source>
</evidence>
<protein>
    <submittedName>
        <fullName evidence="4">Acetyltransferase</fullName>
    </submittedName>
</protein>
<dbReference type="Proteomes" id="UP000628984">
    <property type="component" value="Unassembled WGS sequence"/>
</dbReference>